<evidence type="ECO:0000256" key="4">
    <source>
        <dbReference type="ARBA" id="ARBA00010617"/>
    </source>
</evidence>
<keyword evidence="5 13" id="KW-0349">Heme</keyword>
<evidence type="ECO:0000256" key="3">
    <source>
        <dbReference type="ARBA" id="ARBA00004406"/>
    </source>
</evidence>
<evidence type="ECO:0000256" key="5">
    <source>
        <dbReference type="ARBA" id="ARBA00022617"/>
    </source>
</evidence>
<protein>
    <submittedName>
        <fullName evidence="16">Cytochrome P450, E-class, group I,Cytochrome P450,Cytochrome P450, conserved site</fullName>
    </submittedName>
</protein>
<dbReference type="PANTHER" id="PTHR24292">
    <property type="entry name" value="CYTOCHROME P450"/>
    <property type="match status" value="1"/>
</dbReference>
<keyword evidence="8" id="KW-0492">Microsome</keyword>
<dbReference type="PANTHER" id="PTHR24292:SF54">
    <property type="entry name" value="CYP9F3-RELATED"/>
    <property type="match status" value="1"/>
</dbReference>
<feature type="binding site" description="axial binding residue" evidence="13">
    <location>
        <position position="458"/>
    </location>
    <ligand>
        <name>heme</name>
        <dbReference type="ChEBI" id="CHEBI:30413"/>
    </ligand>
    <ligandPart>
        <name>Fe</name>
        <dbReference type="ChEBI" id="CHEBI:18248"/>
    </ligandPart>
</feature>
<sequence length="516" mass="59620">MIPYILIDWLFDSVVLSLFTVITIIYYLSTSTYDKWRKLNVQHIHPVPLFGNVFKMIMGLEDQITAFGRIYRRFPNSKICGFYQMRTPFLMIRDPELIDAITIKDFSHFTDHGLEFDPSINLLARSLFFANGQKWKVMRQKLSPGFTSGKLKCTNDQIKECSDQLIQFVDEKLSKQSDGFDVKEIFGKFTTDVIGTCAFGLKLDTITDSDSNFRKYLNEIFGNNFKQTCIMMLGMVFPKVVKFFKLRSFPLEASNFFYSVFTDVIDYRTKNSVVRNDLAQTLMEARKELVLNGDNATGDEKFTDLDIISNAILLFTAGAETVSVTAAFCLYELALNRDIQNKLRDEINSKNEKYGGQFTNEFLMDLHYADMVLEETHRMYSITVNIIRQATQTFKVPGMDSFIIEKGQKIVIPMSSIHHDPKYYPNPKTFDPERFTKEEKSKRPNSTFLPFGEGPRHCIGKRFAELELKLVLSKILTKFEVLPCEKTEIPLQLRRKPGLVQPRNGIWLNFRSINTS</sequence>
<proteinExistence type="inferred from homology"/>
<keyword evidence="11 14" id="KW-0503">Monooxygenase</keyword>
<evidence type="ECO:0000313" key="17">
    <source>
        <dbReference type="Proteomes" id="UP000325440"/>
    </source>
</evidence>
<organism evidence="16 17">
    <name type="scientific">Cinara cedri</name>
    <dbReference type="NCBI Taxonomy" id="506608"/>
    <lineage>
        <taxon>Eukaryota</taxon>
        <taxon>Metazoa</taxon>
        <taxon>Ecdysozoa</taxon>
        <taxon>Arthropoda</taxon>
        <taxon>Hexapoda</taxon>
        <taxon>Insecta</taxon>
        <taxon>Pterygota</taxon>
        <taxon>Neoptera</taxon>
        <taxon>Paraneoptera</taxon>
        <taxon>Hemiptera</taxon>
        <taxon>Sternorrhyncha</taxon>
        <taxon>Aphidomorpha</taxon>
        <taxon>Aphidoidea</taxon>
        <taxon>Aphididae</taxon>
        <taxon>Lachninae</taxon>
        <taxon>Cinara</taxon>
    </lineage>
</organism>
<dbReference type="FunFam" id="1.10.630.10:FF:000042">
    <property type="entry name" value="Cytochrome P450"/>
    <property type="match status" value="1"/>
</dbReference>
<dbReference type="PRINTS" id="PR00463">
    <property type="entry name" value="EP450I"/>
</dbReference>
<keyword evidence="9 14" id="KW-0560">Oxidoreductase</keyword>
<feature type="transmembrane region" description="Helical" evidence="15">
    <location>
        <begin position="6"/>
        <end position="28"/>
    </location>
</feature>
<dbReference type="PROSITE" id="PS00086">
    <property type="entry name" value="CYTOCHROME_P450"/>
    <property type="match status" value="1"/>
</dbReference>
<evidence type="ECO:0000256" key="12">
    <source>
        <dbReference type="ARBA" id="ARBA00023136"/>
    </source>
</evidence>
<dbReference type="GO" id="GO:0005506">
    <property type="term" value="F:iron ion binding"/>
    <property type="evidence" value="ECO:0007669"/>
    <property type="project" value="InterPro"/>
</dbReference>
<dbReference type="InterPro" id="IPR050476">
    <property type="entry name" value="Insect_CytP450_Detox"/>
</dbReference>
<keyword evidence="17" id="KW-1185">Reference proteome</keyword>
<dbReference type="EMBL" id="CABPRJ010000952">
    <property type="protein sequence ID" value="VVC31924.1"/>
    <property type="molecule type" value="Genomic_DNA"/>
</dbReference>
<keyword evidence="15" id="KW-0812">Transmembrane</keyword>
<dbReference type="GO" id="GO:0020037">
    <property type="term" value="F:heme binding"/>
    <property type="evidence" value="ECO:0007669"/>
    <property type="project" value="InterPro"/>
</dbReference>
<dbReference type="GO" id="GO:0004497">
    <property type="term" value="F:monooxygenase activity"/>
    <property type="evidence" value="ECO:0007669"/>
    <property type="project" value="UniProtKB-KW"/>
</dbReference>
<keyword evidence="6 13" id="KW-0479">Metal-binding</keyword>
<evidence type="ECO:0000256" key="11">
    <source>
        <dbReference type="ARBA" id="ARBA00023033"/>
    </source>
</evidence>
<dbReference type="PRINTS" id="PR00385">
    <property type="entry name" value="P450"/>
</dbReference>
<evidence type="ECO:0000256" key="1">
    <source>
        <dbReference type="ARBA" id="ARBA00001971"/>
    </source>
</evidence>
<dbReference type="Gene3D" id="1.10.630.10">
    <property type="entry name" value="Cytochrome P450"/>
    <property type="match status" value="1"/>
</dbReference>
<evidence type="ECO:0000256" key="13">
    <source>
        <dbReference type="PIRSR" id="PIRSR602401-1"/>
    </source>
</evidence>
<evidence type="ECO:0000256" key="9">
    <source>
        <dbReference type="ARBA" id="ARBA00023002"/>
    </source>
</evidence>
<dbReference type="GO" id="GO:0005789">
    <property type="term" value="C:endoplasmic reticulum membrane"/>
    <property type="evidence" value="ECO:0007669"/>
    <property type="project" value="UniProtKB-SubCell"/>
</dbReference>
<dbReference type="SUPFAM" id="SSF48264">
    <property type="entry name" value="Cytochrome P450"/>
    <property type="match status" value="1"/>
</dbReference>
<dbReference type="InterPro" id="IPR017972">
    <property type="entry name" value="Cyt_P450_CS"/>
</dbReference>
<reference evidence="16 17" key="1">
    <citation type="submission" date="2019-08" db="EMBL/GenBank/DDBJ databases">
        <authorList>
            <person name="Alioto T."/>
            <person name="Alioto T."/>
            <person name="Gomez Garrido J."/>
        </authorList>
    </citation>
    <scope>NUCLEOTIDE SEQUENCE [LARGE SCALE GENOMIC DNA]</scope>
</reference>
<comment type="similarity">
    <text evidence="4 14">Belongs to the cytochrome P450 family.</text>
</comment>
<evidence type="ECO:0000256" key="2">
    <source>
        <dbReference type="ARBA" id="ARBA00004174"/>
    </source>
</evidence>
<dbReference type="GO" id="GO:0016705">
    <property type="term" value="F:oxidoreductase activity, acting on paired donors, with incorporation or reduction of molecular oxygen"/>
    <property type="evidence" value="ECO:0007669"/>
    <property type="project" value="InterPro"/>
</dbReference>
<evidence type="ECO:0000256" key="8">
    <source>
        <dbReference type="ARBA" id="ARBA00022848"/>
    </source>
</evidence>
<evidence type="ECO:0000256" key="6">
    <source>
        <dbReference type="ARBA" id="ARBA00022723"/>
    </source>
</evidence>
<evidence type="ECO:0000256" key="7">
    <source>
        <dbReference type="ARBA" id="ARBA00022824"/>
    </source>
</evidence>
<dbReference type="OrthoDB" id="2789670at2759"/>
<name>A0A5E4MK55_9HEMI</name>
<accession>A0A5E4MK55</accession>
<dbReference type="InterPro" id="IPR001128">
    <property type="entry name" value="Cyt_P450"/>
</dbReference>
<evidence type="ECO:0000256" key="15">
    <source>
        <dbReference type="SAM" id="Phobius"/>
    </source>
</evidence>
<keyword evidence="15" id="KW-1133">Transmembrane helix</keyword>
<dbReference type="InterPro" id="IPR002401">
    <property type="entry name" value="Cyt_P450_E_grp-I"/>
</dbReference>
<dbReference type="Proteomes" id="UP000325440">
    <property type="component" value="Unassembled WGS sequence"/>
</dbReference>
<comment type="cofactor">
    <cofactor evidence="1 13">
        <name>heme</name>
        <dbReference type="ChEBI" id="CHEBI:30413"/>
    </cofactor>
</comment>
<comment type="subcellular location">
    <subcellularLocation>
        <location evidence="3">Endoplasmic reticulum membrane</location>
        <topology evidence="3">Peripheral membrane protein</topology>
    </subcellularLocation>
    <subcellularLocation>
        <location evidence="2">Microsome membrane</location>
        <topology evidence="2">Peripheral membrane protein</topology>
    </subcellularLocation>
</comment>
<keyword evidence="7" id="KW-0256">Endoplasmic reticulum</keyword>
<dbReference type="AlphaFoldDB" id="A0A5E4MK55"/>
<gene>
    <name evidence="16" type="ORF">CINCED_3A000677</name>
</gene>
<keyword evidence="10 13" id="KW-0408">Iron</keyword>
<dbReference type="InterPro" id="IPR036396">
    <property type="entry name" value="Cyt_P450_sf"/>
</dbReference>
<dbReference type="Pfam" id="PF00067">
    <property type="entry name" value="p450"/>
    <property type="match status" value="1"/>
</dbReference>
<evidence type="ECO:0000313" key="16">
    <source>
        <dbReference type="EMBL" id="VVC31924.1"/>
    </source>
</evidence>
<keyword evidence="12 15" id="KW-0472">Membrane</keyword>
<dbReference type="CDD" id="cd11056">
    <property type="entry name" value="CYP6-like"/>
    <property type="match status" value="1"/>
</dbReference>
<evidence type="ECO:0000256" key="14">
    <source>
        <dbReference type="RuleBase" id="RU000461"/>
    </source>
</evidence>
<evidence type="ECO:0000256" key="10">
    <source>
        <dbReference type="ARBA" id="ARBA00023004"/>
    </source>
</evidence>